<proteinExistence type="predicted"/>
<evidence type="ECO:0000313" key="1">
    <source>
        <dbReference type="EMBL" id="AWB28331.1"/>
    </source>
</evidence>
<dbReference type="EMBL" id="CP028858">
    <property type="protein sequence ID" value="AWB28331.1"/>
    <property type="molecule type" value="Genomic_DNA"/>
</dbReference>
<protein>
    <submittedName>
        <fullName evidence="1">Trehalose-6-phosphate synthase</fullName>
    </submittedName>
</protein>
<dbReference type="CDD" id="cd03788">
    <property type="entry name" value="GT20_TPS"/>
    <property type="match status" value="1"/>
</dbReference>
<dbReference type="Gene3D" id="3.40.50.2000">
    <property type="entry name" value="Glycogen Phosphorylase B"/>
    <property type="match status" value="2"/>
</dbReference>
<organism evidence="1 2">
    <name type="scientific">Halococcoides cellulosivorans</name>
    <dbReference type="NCBI Taxonomy" id="1679096"/>
    <lineage>
        <taxon>Archaea</taxon>
        <taxon>Methanobacteriati</taxon>
        <taxon>Methanobacteriota</taxon>
        <taxon>Stenosarchaea group</taxon>
        <taxon>Halobacteria</taxon>
        <taxon>Halobacteriales</taxon>
        <taxon>Haloarculaceae</taxon>
        <taxon>Halococcoides</taxon>
    </lineage>
</organism>
<dbReference type="PANTHER" id="PTHR10788:SF106">
    <property type="entry name" value="BCDNA.GH08860"/>
    <property type="match status" value="1"/>
</dbReference>
<dbReference type="GO" id="GO:0005992">
    <property type="term" value="P:trehalose biosynthetic process"/>
    <property type="evidence" value="ECO:0007669"/>
    <property type="project" value="InterPro"/>
</dbReference>
<dbReference type="AlphaFoldDB" id="A0A2R4X3G2"/>
<dbReference type="PANTHER" id="PTHR10788">
    <property type="entry name" value="TREHALOSE-6-PHOSPHATE SYNTHASE"/>
    <property type="match status" value="1"/>
</dbReference>
<name>A0A2R4X3G2_9EURY</name>
<dbReference type="Pfam" id="PF00982">
    <property type="entry name" value="Glyco_transf_20"/>
    <property type="match status" value="1"/>
</dbReference>
<sequence>MTHTGEAVEVDRRDDATVAIDDLVLVSNRQPYRHEYDDGKVTVDTPVGGLASAIDPVMQRTDGTWIAWGDGDADFDVVDGDDQVQVPPSDPAYTLERIGLTDYEVRGYYEGYANQALWPLCHTATGRVSFETDHWEQYRDVNAQFADVVSGHVDSDTTVWFQDYHFVLAPRMVRAAAPDAFQMQFFHIPWPAPDVFRLCPQSEAILDGLLGNDLLVFHTPRYCANFLQCVDQHCDGATVDWDTDSVVSEGRTTQLAAIPLGVDAPTIRDTVAADDSVAWAQFRARHDVGEETVAIGVDRLDYTKGIPRRLDALERLFETRPDLRGEFTYIQKGAPSREGIPAYQRLRETVEDRIRALNDRFGTDEWSPVVYTTRTLDRDVLYSLYRHSDMAIVSPLRDGMNLVAKEYVAAQVDSDGVLLLSPFTGAYEQLGEAAVAFDPYDTDRAAEAIERAIEMDDAERWRRMRRLRRAVHETDLAWWLDEAAATADDVRESRTHHNVRPN</sequence>
<dbReference type="GeneID" id="36513190"/>
<dbReference type="RefSeq" id="WP_108383779.1">
    <property type="nucleotide sequence ID" value="NZ_CP028858.1"/>
</dbReference>
<gene>
    <name evidence="1" type="ORF">HARCEL1_11745</name>
</gene>
<accession>A0A2R4X3G2</accession>
<evidence type="ECO:0000313" key="2">
    <source>
        <dbReference type="Proteomes" id="UP000244727"/>
    </source>
</evidence>
<dbReference type="GO" id="GO:0003825">
    <property type="term" value="F:alpha,alpha-trehalose-phosphate synthase (UDP-forming) activity"/>
    <property type="evidence" value="ECO:0007669"/>
    <property type="project" value="TreeGrafter"/>
</dbReference>
<keyword evidence="2" id="KW-1185">Reference proteome</keyword>
<reference evidence="1 2" key="1">
    <citation type="submission" date="2018-04" db="EMBL/GenBank/DDBJ databases">
        <title>Halococcoides cellulosivorans gen. nov., sp. nov., an extremely halophilic cellulose-utilizing haloarchaeon from hypersaline lakes.</title>
        <authorList>
            <person name="Sorokin D.Y."/>
            <person name="Toshchakov S.V."/>
            <person name="Samarov N.I."/>
            <person name="Korzhenkov A."/>
            <person name="Kublanov I.V."/>
        </authorList>
    </citation>
    <scope>NUCLEOTIDE SEQUENCE [LARGE SCALE GENOMIC DNA]</scope>
    <source>
        <strain evidence="1 2">HArcel1</strain>
    </source>
</reference>
<dbReference type="KEGG" id="harc:HARCEL1_11745"/>
<dbReference type="Proteomes" id="UP000244727">
    <property type="component" value="Chromosome"/>
</dbReference>
<dbReference type="InterPro" id="IPR001830">
    <property type="entry name" value="Glyco_trans_20"/>
</dbReference>
<dbReference type="SUPFAM" id="SSF53756">
    <property type="entry name" value="UDP-Glycosyltransferase/glycogen phosphorylase"/>
    <property type="match status" value="1"/>
</dbReference>